<proteinExistence type="predicted"/>
<evidence type="ECO:0000313" key="1">
    <source>
        <dbReference type="EMBL" id="KAF5925441.1"/>
    </source>
</evidence>
<dbReference type="AlphaFoldDB" id="A0A7J7FBU9"/>
<accession>A0A7J7FBU9</accession>
<reference evidence="1 2" key="1">
    <citation type="journal article" date="2020" name="Mol. Biol. Evol.">
        <title>Interspecific Gene Flow and the Evolution of Specialization in Black and White Rhinoceros.</title>
        <authorList>
            <person name="Moodley Y."/>
            <person name="Westbury M.V."/>
            <person name="Russo I.M."/>
            <person name="Gopalakrishnan S."/>
            <person name="Rakotoarivelo A."/>
            <person name="Olsen R.A."/>
            <person name="Prost S."/>
            <person name="Tunstall T."/>
            <person name="Ryder O.A."/>
            <person name="Dalen L."/>
            <person name="Bruford M.W."/>
        </authorList>
    </citation>
    <scope>NUCLEOTIDE SEQUENCE [LARGE SCALE GENOMIC DNA]</scope>
    <source>
        <strain evidence="1">SBR-YM</strain>
        <tissue evidence="1">Skin</tissue>
    </source>
</reference>
<gene>
    <name evidence="1" type="ORF">HPG69_001887</name>
</gene>
<dbReference type="EMBL" id="JACDTQ010000812">
    <property type="protein sequence ID" value="KAF5925441.1"/>
    <property type="molecule type" value="Genomic_DNA"/>
</dbReference>
<dbReference type="Proteomes" id="UP000551758">
    <property type="component" value="Unassembled WGS sequence"/>
</dbReference>
<organism evidence="1 2">
    <name type="scientific">Diceros bicornis minor</name>
    <name type="common">South-central black rhinoceros</name>
    <dbReference type="NCBI Taxonomy" id="77932"/>
    <lineage>
        <taxon>Eukaryota</taxon>
        <taxon>Metazoa</taxon>
        <taxon>Chordata</taxon>
        <taxon>Craniata</taxon>
        <taxon>Vertebrata</taxon>
        <taxon>Euteleostomi</taxon>
        <taxon>Mammalia</taxon>
        <taxon>Eutheria</taxon>
        <taxon>Laurasiatheria</taxon>
        <taxon>Perissodactyla</taxon>
        <taxon>Rhinocerotidae</taxon>
        <taxon>Diceros</taxon>
    </lineage>
</organism>
<evidence type="ECO:0000313" key="2">
    <source>
        <dbReference type="Proteomes" id="UP000551758"/>
    </source>
</evidence>
<keyword evidence="2" id="KW-1185">Reference proteome</keyword>
<protein>
    <submittedName>
        <fullName evidence="1">Uncharacterized protein</fullName>
    </submittedName>
</protein>
<name>A0A7J7FBU9_DICBM</name>
<sequence length="110" mass="12194">MGSEITLQKEMALAAEGFRECPMWCGTFFAFFKASSACSCSIAATISLYAFLASSEELEDDQKEVGDDMASWGLDDDENLHHKIDQPKILGQRADYENRIKSLEVECGAK</sequence>
<comment type="caution">
    <text evidence="1">The sequence shown here is derived from an EMBL/GenBank/DDBJ whole genome shotgun (WGS) entry which is preliminary data.</text>
</comment>